<gene>
    <name evidence="1" type="ORF">SAMN05421803_104186</name>
</gene>
<accession>A0A1M6HHW5</accession>
<sequence>MRLPLRISDLPLRLATGAFILNSGLDKRGADEEAARGMHGMAAGAYPFLKDVDPVTFVKALSAGEIALGTALLVPLVPGRLAGAGLTAFGASLLGLYLRTPGLRRPGSLRPTPDGTPIAKDSWLVGAGLALLIGDCDRTRR</sequence>
<dbReference type="EMBL" id="FQZK01000004">
    <property type="protein sequence ID" value="SHJ21826.1"/>
    <property type="molecule type" value="Genomic_DNA"/>
</dbReference>
<evidence type="ECO:0008006" key="3">
    <source>
        <dbReference type="Google" id="ProtNLM"/>
    </source>
</evidence>
<proteinExistence type="predicted"/>
<evidence type="ECO:0000313" key="1">
    <source>
        <dbReference type="EMBL" id="SHJ21826.1"/>
    </source>
</evidence>
<dbReference type="AlphaFoldDB" id="A0A1M6HHW5"/>
<dbReference type="RefSeq" id="WP_073377975.1">
    <property type="nucleotide sequence ID" value="NZ_FQZK01000004.1"/>
</dbReference>
<keyword evidence="2" id="KW-1185">Reference proteome</keyword>
<protein>
    <recommendedName>
        <fullName evidence="3">DoxX family membrane protein</fullName>
    </recommendedName>
</protein>
<name>A0A1M6HHW5_9ACTN</name>
<dbReference type="OrthoDB" id="3267263at2"/>
<reference evidence="1 2" key="1">
    <citation type="submission" date="2016-11" db="EMBL/GenBank/DDBJ databases">
        <authorList>
            <person name="Jaros S."/>
            <person name="Januszkiewicz K."/>
            <person name="Wedrychowicz H."/>
        </authorList>
    </citation>
    <scope>NUCLEOTIDE SEQUENCE [LARGE SCALE GENOMIC DNA]</scope>
    <source>
        <strain evidence="1 2">CGMCC 4.5723</strain>
    </source>
</reference>
<dbReference type="Proteomes" id="UP000184452">
    <property type="component" value="Unassembled WGS sequence"/>
</dbReference>
<organism evidence="1 2">
    <name type="scientific">Nocardiopsis flavescens</name>
    <dbReference type="NCBI Taxonomy" id="758803"/>
    <lineage>
        <taxon>Bacteria</taxon>
        <taxon>Bacillati</taxon>
        <taxon>Actinomycetota</taxon>
        <taxon>Actinomycetes</taxon>
        <taxon>Streptosporangiales</taxon>
        <taxon>Nocardiopsidaceae</taxon>
        <taxon>Nocardiopsis</taxon>
    </lineage>
</organism>
<dbReference type="STRING" id="758803.SAMN05421803_104186"/>
<evidence type="ECO:0000313" key="2">
    <source>
        <dbReference type="Proteomes" id="UP000184452"/>
    </source>
</evidence>